<dbReference type="EMBL" id="AVOT02036202">
    <property type="protein sequence ID" value="MBW0530672.1"/>
    <property type="molecule type" value="Genomic_DNA"/>
</dbReference>
<proteinExistence type="predicted"/>
<name>A0A9Q3F5T8_9BASI</name>
<dbReference type="AlphaFoldDB" id="A0A9Q3F5T8"/>
<reference evidence="1" key="1">
    <citation type="submission" date="2021-03" db="EMBL/GenBank/DDBJ databases">
        <title>Draft genome sequence of rust myrtle Austropuccinia psidii MF-1, a brazilian biotype.</title>
        <authorList>
            <person name="Quecine M.C."/>
            <person name="Pachon D.M.R."/>
            <person name="Bonatelli M.L."/>
            <person name="Correr F.H."/>
            <person name="Franceschini L.M."/>
            <person name="Leite T.F."/>
            <person name="Margarido G.R.A."/>
            <person name="Almeida C.A."/>
            <person name="Ferrarezi J.A."/>
            <person name="Labate C.A."/>
        </authorList>
    </citation>
    <scope>NUCLEOTIDE SEQUENCE</scope>
    <source>
        <strain evidence="1">MF-1</strain>
    </source>
</reference>
<organism evidence="1 2">
    <name type="scientific">Austropuccinia psidii MF-1</name>
    <dbReference type="NCBI Taxonomy" id="1389203"/>
    <lineage>
        <taxon>Eukaryota</taxon>
        <taxon>Fungi</taxon>
        <taxon>Dikarya</taxon>
        <taxon>Basidiomycota</taxon>
        <taxon>Pucciniomycotina</taxon>
        <taxon>Pucciniomycetes</taxon>
        <taxon>Pucciniales</taxon>
        <taxon>Sphaerophragmiaceae</taxon>
        <taxon>Austropuccinia</taxon>
    </lineage>
</organism>
<protein>
    <submittedName>
        <fullName evidence="1">Uncharacterized protein</fullName>
    </submittedName>
</protein>
<keyword evidence="2" id="KW-1185">Reference proteome</keyword>
<accession>A0A9Q3F5T8</accession>
<sequence>MDQPSNPISHQNTDDNFWEFLSELDLKKTDRKLNFEARVQRFKTLMAMMEASKQDMPSSAVSNENGDACCKTLNQQPKIGGIVEMLKKFLRLKRLFLGFIRKICGY</sequence>
<evidence type="ECO:0000313" key="2">
    <source>
        <dbReference type="Proteomes" id="UP000765509"/>
    </source>
</evidence>
<comment type="caution">
    <text evidence="1">The sequence shown here is derived from an EMBL/GenBank/DDBJ whole genome shotgun (WGS) entry which is preliminary data.</text>
</comment>
<evidence type="ECO:0000313" key="1">
    <source>
        <dbReference type="EMBL" id="MBW0530672.1"/>
    </source>
</evidence>
<gene>
    <name evidence="1" type="ORF">O181_070387</name>
</gene>
<dbReference type="Proteomes" id="UP000765509">
    <property type="component" value="Unassembled WGS sequence"/>
</dbReference>